<dbReference type="SUPFAM" id="SSF53850">
    <property type="entry name" value="Periplasmic binding protein-like II"/>
    <property type="match status" value="1"/>
</dbReference>
<accession>A0A239BHP9</accession>
<dbReference type="CDD" id="cd08489">
    <property type="entry name" value="PBP2_NikA"/>
    <property type="match status" value="1"/>
</dbReference>
<dbReference type="OrthoDB" id="9772924at2"/>
<dbReference type="GO" id="GO:0043190">
    <property type="term" value="C:ATP-binding cassette (ABC) transporter complex"/>
    <property type="evidence" value="ECO:0007669"/>
    <property type="project" value="InterPro"/>
</dbReference>
<keyword evidence="3 4" id="KW-0732">Signal</keyword>
<gene>
    <name evidence="6" type="ORF">SAMN05446037_1003268</name>
</gene>
<dbReference type="GO" id="GO:0030288">
    <property type="term" value="C:outer membrane-bounded periplasmic space"/>
    <property type="evidence" value="ECO:0007669"/>
    <property type="project" value="TreeGrafter"/>
</dbReference>
<dbReference type="PIRSF" id="PIRSF002741">
    <property type="entry name" value="MppA"/>
    <property type="match status" value="1"/>
</dbReference>
<dbReference type="PROSITE" id="PS51257">
    <property type="entry name" value="PROKAR_LIPOPROTEIN"/>
    <property type="match status" value="1"/>
</dbReference>
<dbReference type="InterPro" id="IPR000914">
    <property type="entry name" value="SBP_5_dom"/>
</dbReference>
<name>A0A239BHP9_9FIRM</name>
<dbReference type="AlphaFoldDB" id="A0A239BHP9"/>
<dbReference type="Pfam" id="PF00496">
    <property type="entry name" value="SBP_bac_5"/>
    <property type="match status" value="1"/>
</dbReference>
<proteinExistence type="inferred from homology"/>
<dbReference type="RefSeq" id="WP_089281739.1">
    <property type="nucleotide sequence ID" value="NZ_FZOJ01000003.1"/>
</dbReference>
<dbReference type="InterPro" id="IPR011980">
    <property type="entry name" value="CntA-like"/>
</dbReference>
<evidence type="ECO:0000313" key="7">
    <source>
        <dbReference type="Proteomes" id="UP000198304"/>
    </source>
</evidence>
<evidence type="ECO:0000256" key="1">
    <source>
        <dbReference type="ARBA" id="ARBA00004193"/>
    </source>
</evidence>
<dbReference type="PROSITE" id="PS01040">
    <property type="entry name" value="SBP_BACTERIAL_5"/>
    <property type="match status" value="1"/>
</dbReference>
<evidence type="ECO:0000256" key="2">
    <source>
        <dbReference type="ARBA" id="ARBA00005695"/>
    </source>
</evidence>
<dbReference type="GO" id="GO:1904680">
    <property type="term" value="F:peptide transmembrane transporter activity"/>
    <property type="evidence" value="ECO:0007669"/>
    <property type="project" value="TreeGrafter"/>
</dbReference>
<protein>
    <submittedName>
        <fullName evidence="6">Nickel transport system substrate-binding protein</fullName>
    </submittedName>
</protein>
<dbReference type="GO" id="GO:0016151">
    <property type="term" value="F:nickel cation binding"/>
    <property type="evidence" value="ECO:0007669"/>
    <property type="project" value="InterPro"/>
</dbReference>
<keyword evidence="7" id="KW-1185">Reference proteome</keyword>
<organism evidence="6 7">
    <name type="scientific">Anaerovirgula multivorans</name>
    <dbReference type="NCBI Taxonomy" id="312168"/>
    <lineage>
        <taxon>Bacteria</taxon>
        <taxon>Bacillati</taxon>
        <taxon>Bacillota</taxon>
        <taxon>Clostridia</taxon>
        <taxon>Peptostreptococcales</taxon>
        <taxon>Natronincolaceae</taxon>
        <taxon>Anaerovirgula</taxon>
    </lineage>
</organism>
<evidence type="ECO:0000313" key="6">
    <source>
        <dbReference type="EMBL" id="SNS07199.1"/>
    </source>
</evidence>
<feature type="signal peptide" evidence="4">
    <location>
        <begin position="1"/>
        <end position="21"/>
    </location>
</feature>
<dbReference type="GO" id="GO:0020037">
    <property type="term" value="F:heme binding"/>
    <property type="evidence" value="ECO:0007669"/>
    <property type="project" value="InterPro"/>
</dbReference>
<comment type="subcellular location">
    <subcellularLocation>
        <location evidence="1">Cell membrane</location>
        <topology evidence="1">Lipid-anchor</topology>
    </subcellularLocation>
</comment>
<dbReference type="PANTHER" id="PTHR30290:SF37">
    <property type="entry name" value="NICKEL-BINDING PERIPLASMIC PROTEIN"/>
    <property type="match status" value="1"/>
</dbReference>
<dbReference type="NCBIfam" id="TIGR02294">
    <property type="entry name" value="nickel_nikA"/>
    <property type="match status" value="1"/>
</dbReference>
<dbReference type="EMBL" id="FZOJ01000003">
    <property type="protein sequence ID" value="SNS07199.1"/>
    <property type="molecule type" value="Genomic_DNA"/>
</dbReference>
<evidence type="ECO:0000256" key="4">
    <source>
        <dbReference type="SAM" id="SignalP"/>
    </source>
</evidence>
<comment type="similarity">
    <text evidence="2">Belongs to the bacterial solute-binding protein 5 family.</text>
</comment>
<feature type="domain" description="Solute-binding protein family 5" evidence="5">
    <location>
        <begin position="78"/>
        <end position="447"/>
    </location>
</feature>
<dbReference type="InterPro" id="IPR023765">
    <property type="entry name" value="SBP_5_CS"/>
</dbReference>
<dbReference type="PANTHER" id="PTHR30290">
    <property type="entry name" value="PERIPLASMIC BINDING COMPONENT OF ABC TRANSPORTER"/>
    <property type="match status" value="1"/>
</dbReference>
<sequence length="533" mass="60301">MKYNKIIVMILVLALSFSIVGCSTSTTETSGEMNGEKTQLVYASTKDIRDINPHAYSGEMAAQNMVFESLVINTEDGVKPWLAENWEISEDGKTYTFKLRKDVKFTDGEVFTAAAAKMNIDAVMNNFERHAWLELVNQIDHVDIVDEFTIDLVLKNPYYPTLSELALTRPFRFISPNSFIDGNTKDGVNGYIGTGPWVLSEHKENQYAIFTANESYWGEKAKLSAVKWQVMPDHQTILLALEKGEIDLLFGADGDMIDLDSFKALEDRGEYVTVMSEPIASRAILLNSNKQITGDIKVREALQYAIDKEAIAEGILNGSESVADTLLSPTVPYCNVDLEKRSYDIDKASKLLDAAGWTLGNDGYRYKDGAKMEITIYYNSDNSQERTISEYMQDNFKNAGVSLNIVGEEKQAFLDRQKTGEFDLQYSLSWGTPYDPQSYVSSWRIPAHGDYQAQVGLEKKTWLDEMIGNVMIETDENRRQEMYNEILTYIHDASAYIPLTYSRTKAVYGPSLRGVGFNVSQYEIPFENMYFQQ</sequence>
<evidence type="ECO:0000259" key="5">
    <source>
        <dbReference type="Pfam" id="PF00496"/>
    </source>
</evidence>
<dbReference type="GO" id="GO:0015833">
    <property type="term" value="P:peptide transport"/>
    <property type="evidence" value="ECO:0007669"/>
    <property type="project" value="TreeGrafter"/>
</dbReference>
<dbReference type="GO" id="GO:0015675">
    <property type="term" value="P:nickel cation transport"/>
    <property type="evidence" value="ECO:0007669"/>
    <property type="project" value="InterPro"/>
</dbReference>
<dbReference type="Proteomes" id="UP000198304">
    <property type="component" value="Unassembled WGS sequence"/>
</dbReference>
<evidence type="ECO:0000256" key="3">
    <source>
        <dbReference type="ARBA" id="ARBA00022729"/>
    </source>
</evidence>
<feature type="chain" id="PRO_5038359607" evidence="4">
    <location>
        <begin position="22"/>
        <end position="533"/>
    </location>
</feature>
<dbReference type="Gene3D" id="3.40.190.10">
    <property type="entry name" value="Periplasmic binding protein-like II"/>
    <property type="match status" value="1"/>
</dbReference>
<dbReference type="Gene3D" id="3.10.105.10">
    <property type="entry name" value="Dipeptide-binding Protein, Domain 3"/>
    <property type="match status" value="1"/>
</dbReference>
<dbReference type="InterPro" id="IPR030678">
    <property type="entry name" value="Peptide/Ni-bd"/>
</dbReference>
<dbReference type="InterPro" id="IPR039424">
    <property type="entry name" value="SBP_5"/>
</dbReference>
<reference evidence="6 7" key="1">
    <citation type="submission" date="2017-06" db="EMBL/GenBank/DDBJ databases">
        <authorList>
            <person name="Kim H.J."/>
            <person name="Triplett B.A."/>
        </authorList>
    </citation>
    <scope>NUCLEOTIDE SEQUENCE [LARGE SCALE GENOMIC DNA]</scope>
    <source>
        <strain evidence="6 7">SCA</strain>
    </source>
</reference>